<evidence type="ECO:0000256" key="1">
    <source>
        <dbReference type="SAM" id="Phobius"/>
    </source>
</evidence>
<dbReference type="OrthoDB" id="10444116at2759"/>
<evidence type="ECO:0000313" key="2">
    <source>
        <dbReference type="EMBL" id="PON92946.1"/>
    </source>
</evidence>
<keyword evidence="3" id="KW-1185">Reference proteome</keyword>
<keyword evidence="1" id="KW-1133">Transmembrane helix</keyword>
<sequence length="112" mass="12682">MRNALFLQLARVLVANCGIVVCFVAVEALVGRRVKKRHHGQCSTQSAPLTIDELQPWTKLEADSVRLLLCHRRAPAIDELDSIYSRLRLGLRYSIRMLEDNISAKLGFNHTI</sequence>
<reference evidence="3" key="1">
    <citation type="submission" date="2016-06" db="EMBL/GenBank/DDBJ databases">
        <title>Parallel loss of symbiosis genes in relatives of nitrogen-fixing non-legume Parasponia.</title>
        <authorList>
            <person name="Van Velzen R."/>
            <person name="Holmer R."/>
            <person name="Bu F."/>
            <person name="Rutten L."/>
            <person name="Van Zeijl A."/>
            <person name="Liu W."/>
            <person name="Santuari L."/>
            <person name="Cao Q."/>
            <person name="Sharma T."/>
            <person name="Shen D."/>
            <person name="Roswanjaya Y."/>
            <person name="Wardhani T."/>
            <person name="Kalhor M.S."/>
            <person name="Jansen J."/>
            <person name="Van den Hoogen J."/>
            <person name="Gungor B."/>
            <person name="Hartog M."/>
            <person name="Hontelez J."/>
            <person name="Verver J."/>
            <person name="Yang W.-C."/>
            <person name="Schijlen E."/>
            <person name="Repin R."/>
            <person name="Schilthuizen M."/>
            <person name="Schranz E."/>
            <person name="Heidstra R."/>
            <person name="Miyata K."/>
            <person name="Fedorova E."/>
            <person name="Kohlen W."/>
            <person name="Bisseling T."/>
            <person name="Smit S."/>
            <person name="Geurts R."/>
        </authorList>
    </citation>
    <scope>NUCLEOTIDE SEQUENCE [LARGE SCALE GENOMIC DNA]</scope>
    <source>
        <strain evidence="3">cv. RG33-2</strain>
    </source>
</reference>
<keyword evidence="1" id="KW-0472">Membrane</keyword>
<name>A0A2P5F577_TREOI</name>
<feature type="transmembrane region" description="Helical" evidence="1">
    <location>
        <begin position="12"/>
        <end position="30"/>
    </location>
</feature>
<dbReference type="AlphaFoldDB" id="A0A2P5F577"/>
<dbReference type="InParanoid" id="A0A2P5F577"/>
<dbReference type="EMBL" id="JXTC01000061">
    <property type="protein sequence ID" value="PON92946.1"/>
    <property type="molecule type" value="Genomic_DNA"/>
</dbReference>
<keyword evidence="1" id="KW-0812">Transmembrane</keyword>
<gene>
    <name evidence="2" type="ORF">TorRG33x02_112250</name>
</gene>
<accession>A0A2P5F577</accession>
<organism evidence="2 3">
    <name type="scientific">Trema orientale</name>
    <name type="common">Charcoal tree</name>
    <name type="synonym">Celtis orientalis</name>
    <dbReference type="NCBI Taxonomy" id="63057"/>
    <lineage>
        <taxon>Eukaryota</taxon>
        <taxon>Viridiplantae</taxon>
        <taxon>Streptophyta</taxon>
        <taxon>Embryophyta</taxon>
        <taxon>Tracheophyta</taxon>
        <taxon>Spermatophyta</taxon>
        <taxon>Magnoliopsida</taxon>
        <taxon>eudicotyledons</taxon>
        <taxon>Gunneridae</taxon>
        <taxon>Pentapetalae</taxon>
        <taxon>rosids</taxon>
        <taxon>fabids</taxon>
        <taxon>Rosales</taxon>
        <taxon>Cannabaceae</taxon>
        <taxon>Trema</taxon>
    </lineage>
</organism>
<protein>
    <submittedName>
        <fullName evidence="2">Uncharacterized protein</fullName>
    </submittedName>
</protein>
<proteinExistence type="predicted"/>
<comment type="caution">
    <text evidence="2">The sequence shown here is derived from an EMBL/GenBank/DDBJ whole genome shotgun (WGS) entry which is preliminary data.</text>
</comment>
<dbReference type="Proteomes" id="UP000237000">
    <property type="component" value="Unassembled WGS sequence"/>
</dbReference>
<evidence type="ECO:0000313" key="3">
    <source>
        <dbReference type="Proteomes" id="UP000237000"/>
    </source>
</evidence>